<gene>
    <name evidence="1" type="ORF">C8D85_1869</name>
</gene>
<sequence>MNNSIDNLDTDYYVERAYELRRVYVAAAMKAFVARIKAAFKSNNRTTTLQGNPAH</sequence>
<comment type="caution">
    <text evidence="1">The sequence shown here is derived from an EMBL/GenBank/DDBJ whole genome shotgun (WGS) entry which is preliminary data.</text>
</comment>
<dbReference type="RefSeq" id="WP_162847564.1">
    <property type="nucleotide sequence ID" value="NZ_SNZA01000003.1"/>
</dbReference>
<reference evidence="1 2" key="1">
    <citation type="submission" date="2019-03" db="EMBL/GenBank/DDBJ databases">
        <title>Genomic Encyclopedia of Type Strains, Phase IV (KMG-IV): sequencing the most valuable type-strain genomes for metagenomic binning, comparative biology and taxonomic classification.</title>
        <authorList>
            <person name="Goeker M."/>
        </authorList>
    </citation>
    <scope>NUCLEOTIDE SEQUENCE [LARGE SCALE GENOMIC DNA]</scope>
    <source>
        <strain evidence="1 2">DSM 5604</strain>
    </source>
</reference>
<keyword evidence="2" id="KW-1185">Reference proteome</keyword>
<accession>A0A4R6X2B1</accession>
<dbReference type="EMBL" id="SNZA01000003">
    <property type="protein sequence ID" value="TDR12996.1"/>
    <property type="molecule type" value="Genomic_DNA"/>
</dbReference>
<dbReference type="Proteomes" id="UP000295729">
    <property type="component" value="Unassembled WGS sequence"/>
</dbReference>
<dbReference type="InterPro" id="IPR058227">
    <property type="entry name" value="RSP_7527-like"/>
</dbReference>
<evidence type="ECO:0000313" key="2">
    <source>
        <dbReference type="Proteomes" id="UP000295729"/>
    </source>
</evidence>
<evidence type="ECO:0000313" key="1">
    <source>
        <dbReference type="EMBL" id="TDR12996.1"/>
    </source>
</evidence>
<dbReference type="AlphaFoldDB" id="A0A4R6X2B1"/>
<proteinExistence type="predicted"/>
<protein>
    <submittedName>
        <fullName evidence="1">Uncharacterized protein</fullName>
    </submittedName>
</protein>
<name>A0A4R6X2B1_9GAMM</name>
<organism evidence="1 2">
    <name type="scientific">Marinomonas communis</name>
    <dbReference type="NCBI Taxonomy" id="28254"/>
    <lineage>
        <taxon>Bacteria</taxon>
        <taxon>Pseudomonadati</taxon>
        <taxon>Pseudomonadota</taxon>
        <taxon>Gammaproteobacteria</taxon>
        <taxon>Oceanospirillales</taxon>
        <taxon>Oceanospirillaceae</taxon>
        <taxon>Marinomonas</taxon>
    </lineage>
</organism>
<dbReference type="NCBIfam" id="NF046098">
    <property type="entry name" value="RSP_7527_fam"/>
    <property type="match status" value="1"/>
</dbReference>